<proteinExistence type="inferred from homology"/>
<evidence type="ECO:0000256" key="9">
    <source>
        <dbReference type="ARBA" id="ARBA00022968"/>
    </source>
</evidence>
<gene>
    <name evidence="14" type="ORF">B0A50_06351</name>
</gene>
<dbReference type="EMBL" id="NAJL01000042">
    <property type="protein sequence ID" value="TKA24591.1"/>
    <property type="molecule type" value="Genomic_DNA"/>
</dbReference>
<evidence type="ECO:0000256" key="4">
    <source>
        <dbReference type="ARBA" id="ARBA00012557"/>
    </source>
</evidence>
<evidence type="ECO:0000259" key="13">
    <source>
        <dbReference type="Pfam" id="PF02434"/>
    </source>
</evidence>
<keyword evidence="11 12" id="KW-0472">Membrane</keyword>
<reference evidence="14 15" key="1">
    <citation type="submission" date="2017-03" db="EMBL/GenBank/DDBJ databases">
        <title>Genomes of endolithic fungi from Antarctica.</title>
        <authorList>
            <person name="Coleine C."/>
            <person name="Masonjones S."/>
            <person name="Stajich J.E."/>
        </authorList>
    </citation>
    <scope>NUCLEOTIDE SEQUENCE [LARGE SCALE GENOMIC DNA]</scope>
    <source>
        <strain evidence="14 15">CCFEE 6315</strain>
    </source>
</reference>
<keyword evidence="8" id="KW-0547">Nucleotide-binding</keyword>
<organism evidence="14 15">
    <name type="scientific">Salinomyces thailandicus</name>
    <dbReference type="NCBI Taxonomy" id="706561"/>
    <lineage>
        <taxon>Eukaryota</taxon>
        <taxon>Fungi</taxon>
        <taxon>Dikarya</taxon>
        <taxon>Ascomycota</taxon>
        <taxon>Pezizomycotina</taxon>
        <taxon>Dothideomycetes</taxon>
        <taxon>Dothideomycetidae</taxon>
        <taxon>Mycosphaerellales</taxon>
        <taxon>Teratosphaeriaceae</taxon>
        <taxon>Salinomyces</taxon>
    </lineage>
</organism>
<dbReference type="Proteomes" id="UP000308549">
    <property type="component" value="Unassembled WGS sequence"/>
</dbReference>
<dbReference type="InterPro" id="IPR026050">
    <property type="entry name" value="C1GALT1/C1GALT1_chp1"/>
</dbReference>
<dbReference type="GO" id="GO:0000166">
    <property type="term" value="F:nucleotide binding"/>
    <property type="evidence" value="ECO:0007669"/>
    <property type="project" value="UniProtKB-KW"/>
</dbReference>
<evidence type="ECO:0000256" key="12">
    <source>
        <dbReference type="SAM" id="Phobius"/>
    </source>
</evidence>
<evidence type="ECO:0000256" key="5">
    <source>
        <dbReference type="ARBA" id="ARBA00022676"/>
    </source>
</evidence>
<keyword evidence="15" id="KW-1185">Reference proteome</keyword>
<evidence type="ECO:0000256" key="2">
    <source>
        <dbReference type="ARBA" id="ARBA00004922"/>
    </source>
</evidence>
<dbReference type="PANTHER" id="PTHR23033">
    <property type="entry name" value="BETA1,3-GALACTOSYLTRANSFERASE"/>
    <property type="match status" value="1"/>
</dbReference>
<evidence type="ECO:0000256" key="8">
    <source>
        <dbReference type="ARBA" id="ARBA00022741"/>
    </source>
</evidence>
<keyword evidence="5" id="KW-0328">Glycosyltransferase</keyword>
<dbReference type="AlphaFoldDB" id="A0A4U0TR13"/>
<evidence type="ECO:0000256" key="7">
    <source>
        <dbReference type="ARBA" id="ARBA00022692"/>
    </source>
</evidence>
<evidence type="ECO:0000256" key="1">
    <source>
        <dbReference type="ARBA" id="ARBA00004606"/>
    </source>
</evidence>
<comment type="similarity">
    <text evidence="3">Belongs to the glycosyltransferase 31 family. Beta3-Gal-T subfamily.</text>
</comment>
<evidence type="ECO:0000256" key="6">
    <source>
        <dbReference type="ARBA" id="ARBA00022679"/>
    </source>
</evidence>
<dbReference type="GO" id="GO:0016020">
    <property type="term" value="C:membrane"/>
    <property type="evidence" value="ECO:0007669"/>
    <property type="project" value="UniProtKB-SubCell"/>
</dbReference>
<dbReference type="GO" id="GO:0016263">
    <property type="term" value="F:glycoprotein-N-acetylgalactosamine 3-beta-galactosyltransferase activity"/>
    <property type="evidence" value="ECO:0007669"/>
    <property type="project" value="UniProtKB-EC"/>
</dbReference>
<feature type="domain" description="Fringe-like glycosyltransferase" evidence="13">
    <location>
        <begin position="205"/>
        <end position="272"/>
    </location>
</feature>
<dbReference type="Gene3D" id="3.90.550.50">
    <property type="match status" value="1"/>
</dbReference>
<protein>
    <recommendedName>
        <fullName evidence="4">N-acetylgalactosaminide beta-1,3-galactosyltransferase</fullName>
        <ecNumber evidence="4">2.4.1.122</ecNumber>
    </recommendedName>
</protein>
<evidence type="ECO:0000313" key="15">
    <source>
        <dbReference type="Proteomes" id="UP000308549"/>
    </source>
</evidence>
<name>A0A4U0TR13_9PEZI</name>
<comment type="subcellular location">
    <subcellularLocation>
        <location evidence="1">Membrane</location>
        <topology evidence="1">Single-pass type II membrane protein</topology>
    </subcellularLocation>
</comment>
<comment type="caution">
    <text evidence="14">The sequence shown here is derived from an EMBL/GenBank/DDBJ whole genome shotgun (WGS) entry which is preliminary data.</text>
</comment>
<feature type="transmembrane region" description="Helical" evidence="12">
    <location>
        <begin position="12"/>
        <end position="32"/>
    </location>
</feature>
<keyword evidence="9" id="KW-0735">Signal-anchor</keyword>
<keyword evidence="10 12" id="KW-1133">Transmembrane helix</keyword>
<dbReference type="PANTHER" id="PTHR23033:SF47">
    <property type="entry name" value="APPLE DOMAIN-CONTAINING PROTEIN-RELATED"/>
    <property type="match status" value="1"/>
</dbReference>
<comment type="pathway">
    <text evidence="2">Protein modification; protein glycosylation.</text>
</comment>
<evidence type="ECO:0000256" key="3">
    <source>
        <dbReference type="ARBA" id="ARBA00006462"/>
    </source>
</evidence>
<accession>A0A4U0TR13</accession>
<dbReference type="InterPro" id="IPR003378">
    <property type="entry name" value="Fringe-like_glycosylTrfase"/>
</dbReference>
<keyword evidence="6" id="KW-0808">Transferase</keyword>
<keyword evidence="7 12" id="KW-0812">Transmembrane</keyword>
<dbReference type="Gene3D" id="3.50.4.10">
    <property type="entry name" value="Hepatocyte Growth Factor"/>
    <property type="match status" value="1"/>
</dbReference>
<dbReference type="EC" id="2.4.1.122" evidence="4"/>
<evidence type="ECO:0000256" key="11">
    <source>
        <dbReference type="ARBA" id="ARBA00023136"/>
    </source>
</evidence>
<evidence type="ECO:0000313" key="14">
    <source>
        <dbReference type="EMBL" id="TKA24591.1"/>
    </source>
</evidence>
<evidence type="ECO:0000256" key="10">
    <source>
        <dbReference type="ARBA" id="ARBA00022989"/>
    </source>
</evidence>
<sequence length="503" mass="57932">MPLRARLNALKPLHLAAVCAVALFVLIPWLTFEWHPELGERVVGASSRLLGKRPPPETKNPFEPGWYDWRTRSQFQPVRQDVSNMTVDDICRAFPHHLLQDIQPVLKTGHGVLETRVHDQLESVSACLDDLLIFSDIDEIYQGREVIDVIGDLRSGFIEKTAQLADYLAQKDLADNGTLAAGNPAQIKGWALDKFKFLPQISRAWRMRPEKRWYVFFEADTYIVWDNLFRLLANFDPDKPLYFGSPSPGVEGSWMANGGPGYVLSRETVRRLVKHDFDEDGAYAGSKLSERWEDQILHDCCGDSVVGWAVHEDAETILSGLWPMFNPHPLHGIPFSKLYWCQPVISLHKTLPAAQSDLWRWEEHRRQADRPLLYADLAEYLNLTETETRADWDNADFDGYPAPHETDAHDSFEACGAACKSDDHCFQWTYHLQKCTFVRSFRLGRAKEEGVGLSKDPEVLKKNWNKEDQRFMAGWDVEAIRKWMEEHVCERAQWVRPSLKRIF</sequence>
<dbReference type="OrthoDB" id="414175at2759"/>
<dbReference type="Pfam" id="PF02434">
    <property type="entry name" value="Fringe"/>
    <property type="match status" value="1"/>
</dbReference>